<dbReference type="Gene3D" id="3.30.450.20">
    <property type="entry name" value="PAS domain"/>
    <property type="match status" value="1"/>
</dbReference>
<dbReference type="Pfam" id="PF08448">
    <property type="entry name" value="PAS_4"/>
    <property type="match status" value="1"/>
</dbReference>
<name>W4HN48_9RHOB</name>
<accession>W4HN48</accession>
<evidence type="ECO:0000313" key="3">
    <source>
        <dbReference type="Proteomes" id="UP000019063"/>
    </source>
</evidence>
<dbReference type="InterPro" id="IPR035965">
    <property type="entry name" value="PAS-like_dom_sf"/>
</dbReference>
<dbReference type="AlphaFoldDB" id="W4HN48"/>
<dbReference type="RefSeq" id="WP_051487386.1">
    <property type="nucleotide sequence ID" value="NZ_AQQW01000002.1"/>
</dbReference>
<dbReference type="STRING" id="1379903.ATO8_04601"/>
<dbReference type="EMBL" id="AQQW01000002">
    <property type="protein sequence ID" value="ETW14144.1"/>
    <property type="molecule type" value="Genomic_DNA"/>
</dbReference>
<dbReference type="Proteomes" id="UP000019063">
    <property type="component" value="Unassembled WGS sequence"/>
</dbReference>
<sequence length="149" mass="16057">MAPQQMARTEITRDIEDARAHGVEIDMRTATLMAFSPDCVKLLETDGRLRYMSHNGRCAMEIPDLGPVLGQEWWSLWPERARALLKDAVELAAQGRQVNFVAECPTAAGTPACWDVTLTGIAAAGGGSVSEIVAVSASTDKPPSELVVY</sequence>
<keyword evidence="2" id="KW-0418">Kinase</keyword>
<evidence type="ECO:0000313" key="2">
    <source>
        <dbReference type="EMBL" id="ETW14144.1"/>
    </source>
</evidence>
<keyword evidence="2" id="KW-0808">Transferase</keyword>
<dbReference type="GO" id="GO:0016301">
    <property type="term" value="F:kinase activity"/>
    <property type="evidence" value="ECO:0007669"/>
    <property type="project" value="UniProtKB-KW"/>
</dbReference>
<organism evidence="2 3">
    <name type="scientific">Roseivivax marinus</name>
    <dbReference type="NCBI Taxonomy" id="1379903"/>
    <lineage>
        <taxon>Bacteria</taxon>
        <taxon>Pseudomonadati</taxon>
        <taxon>Pseudomonadota</taxon>
        <taxon>Alphaproteobacteria</taxon>
        <taxon>Rhodobacterales</taxon>
        <taxon>Roseobacteraceae</taxon>
        <taxon>Roseivivax</taxon>
    </lineage>
</organism>
<dbReference type="InterPro" id="IPR013656">
    <property type="entry name" value="PAS_4"/>
</dbReference>
<evidence type="ECO:0000259" key="1">
    <source>
        <dbReference type="Pfam" id="PF08448"/>
    </source>
</evidence>
<proteinExistence type="predicted"/>
<protein>
    <submittedName>
        <fullName evidence="2">Sensory transduction histidine kinase</fullName>
    </submittedName>
</protein>
<dbReference type="eggNOG" id="COG2202">
    <property type="taxonomic scope" value="Bacteria"/>
</dbReference>
<feature type="domain" description="PAS fold-4" evidence="1">
    <location>
        <begin position="36"/>
        <end position="129"/>
    </location>
</feature>
<keyword evidence="3" id="KW-1185">Reference proteome</keyword>
<comment type="caution">
    <text evidence="2">The sequence shown here is derived from an EMBL/GenBank/DDBJ whole genome shotgun (WGS) entry which is preliminary data.</text>
</comment>
<reference evidence="2 3" key="1">
    <citation type="journal article" date="2014" name="Antonie Van Leeuwenhoek">
        <title>Roseivivax atlanticus sp. nov., isolated from surface seawater of the Atlantic Ocean.</title>
        <authorList>
            <person name="Li G."/>
            <person name="Lai Q."/>
            <person name="Liu X."/>
            <person name="Sun F."/>
            <person name="Shao Z."/>
        </authorList>
    </citation>
    <scope>NUCLEOTIDE SEQUENCE [LARGE SCALE GENOMIC DNA]</scope>
    <source>
        <strain evidence="2 3">22II-s10s</strain>
    </source>
</reference>
<dbReference type="SUPFAM" id="SSF55785">
    <property type="entry name" value="PYP-like sensor domain (PAS domain)"/>
    <property type="match status" value="1"/>
</dbReference>
<gene>
    <name evidence="2" type="ORF">ATO8_04601</name>
</gene>